<sequence length="488" mass="56146">MFTQLLTHIDWLSASAGLATGLVLYGLVSLPSRNKLKQHISEQQQQLSLLQNQYDNKQLQYTALFDEHELLEQSHQEQRDEAQHFKTRFSEQEKQSVQYNHFWRKAEGELSALREQYNQRDIELNNMRTTLEQKQQNFTEQLAQIEQSKNVLKKEFENLANKILEEKSQSFKTLNQESIEQLLKPVQGELKGFRDKMESIHVEDLKQRAALKTELLHLQAKSQAITEQADKLSNALQGQKKTQGNWGELMLENVLDSAGLRAGTDYKREVSFNTEDGRLRPDVVVYLPQGRHLVIDAKTSLNAYTRYVNAENELEASQAIKEHVNAVTARINELASKSYDRLPGINSPEVVIMFVPIESAFVEALKYQSDIYQQAIEKNILVATPTTLLTSLNIVKQLWRFEEQTKYSKELANRAERFYNKLNGFLTSMEGVGKQLDRAKESYDKAFSQLYRGKGNLIKQASEFKELGVSVQKELPNESVEKAQLELD</sequence>
<evidence type="ECO:0000313" key="6">
    <source>
        <dbReference type="EMBL" id="AYM88811.1"/>
    </source>
</evidence>
<accession>A0AAD0XDL5</accession>
<evidence type="ECO:0000256" key="3">
    <source>
        <dbReference type="ARBA" id="ARBA00023054"/>
    </source>
</evidence>
<keyword evidence="3 5" id="KW-0175">Coiled coil</keyword>
<comment type="similarity">
    <text evidence="2">Belongs to the RmuC family.</text>
</comment>
<dbReference type="Pfam" id="PF02646">
    <property type="entry name" value="RmuC"/>
    <property type="match status" value="1"/>
</dbReference>
<dbReference type="PANTHER" id="PTHR30563:SF0">
    <property type="entry name" value="DNA RECOMBINATION PROTEIN RMUC"/>
    <property type="match status" value="1"/>
</dbReference>
<name>A0AAD0XDL5_9GAMM</name>
<organism evidence="6 7">
    <name type="scientific">Pseudoalteromonas agarivorans</name>
    <dbReference type="NCBI Taxonomy" id="176102"/>
    <lineage>
        <taxon>Bacteria</taxon>
        <taxon>Pseudomonadati</taxon>
        <taxon>Pseudomonadota</taxon>
        <taxon>Gammaproteobacteria</taxon>
        <taxon>Alteromonadales</taxon>
        <taxon>Pseudoalteromonadaceae</taxon>
        <taxon>Pseudoalteromonas</taxon>
    </lineage>
</organism>
<dbReference type="Proteomes" id="UP000279995">
    <property type="component" value="Chromosome II"/>
</dbReference>
<dbReference type="AlphaFoldDB" id="A0AAD0XDL5"/>
<dbReference type="EMBL" id="CP033066">
    <property type="protein sequence ID" value="AYM88811.1"/>
    <property type="molecule type" value="Genomic_DNA"/>
</dbReference>
<evidence type="ECO:0000256" key="2">
    <source>
        <dbReference type="ARBA" id="ARBA00009840"/>
    </source>
</evidence>
<keyword evidence="4" id="KW-0233">DNA recombination</keyword>
<dbReference type="RefSeq" id="WP_004586298.1">
    <property type="nucleotide sequence ID" value="NZ_CP033066.1"/>
</dbReference>
<reference evidence="6 7" key="1">
    <citation type="submission" date="2018-10" db="EMBL/GenBank/DDBJ databases">
        <title>Complete Genome Sequence and Transcriptomic Profiles of a Marine Bacterium, Pseudoalteromonas agarivorans Hao 2018.</title>
        <authorList>
            <person name="Hao L."/>
        </authorList>
    </citation>
    <scope>NUCLEOTIDE SEQUENCE [LARGE SCALE GENOMIC DNA]</scope>
    <source>
        <strain evidence="6 7">Hao 2018</strain>
    </source>
</reference>
<feature type="coiled-coil region" evidence="5">
    <location>
        <begin position="128"/>
        <end position="169"/>
    </location>
</feature>
<gene>
    <name evidence="6" type="primary">rmuC</name>
    <name evidence="6" type="ORF">D9T18_19240</name>
</gene>
<evidence type="ECO:0000313" key="7">
    <source>
        <dbReference type="Proteomes" id="UP000279995"/>
    </source>
</evidence>
<protein>
    <submittedName>
        <fullName evidence="6">DNA recombination protein RmuC</fullName>
    </submittedName>
</protein>
<proteinExistence type="inferred from homology"/>
<dbReference type="InterPro" id="IPR003798">
    <property type="entry name" value="DNA_recombination_RmuC"/>
</dbReference>
<dbReference type="GO" id="GO:0006310">
    <property type="term" value="P:DNA recombination"/>
    <property type="evidence" value="ECO:0007669"/>
    <property type="project" value="UniProtKB-KW"/>
</dbReference>
<evidence type="ECO:0000256" key="5">
    <source>
        <dbReference type="SAM" id="Coils"/>
    </source>
</evidence>
<dbReference type="PANTHER" id="PTHR30563">
    <property type="entry name" value="DNA RECOMBINATION PROTEIN RMUC"/>
    <property type="match status" value="1"/>
</dbReference>
<evidence type="ECO:0000256" key="1">
    <source>
        <dbReference type="ARBA" id="ARBA00003416"/>
    </source>
</evidence>
<comment type="function">
    <text evidence="1">Involved in DNA recombination.</text>
</comment>
<evidence type="ECO:0000256" key="4">
    <source>
        <dbReference type="ARBA" id="ARBA00023172"/>
    </source>
</evidence>
<feature type="coiled-coil region" evidence="5">
    <location>
        <begin position="33"/>
        <end position="60"/>
    </location>
</feature>